<dbReference type="AlphaFoldDB" id="A0A6C0EAI1"/>
<protein>
    <submittedName>
        <fullName evidence="1">Uncharacterized protein</fullName>
    </submittedName>
</protein>
<reference evidence="1" key="1">
    <citation type="journal article" date="2020" name="Nature">
        <title>Giant virus diversity and host interactions through global metagenomics.</title>
        <authorList>
            <person name="Schulz F."/>
            <person name="Roux S."/>
            <person name="Paez-Espino D."/>
            <person name="Jungbluth S."/>
            <person name="Walsh D.A."/>
            <person name="Denef V.J."/>
            <person name="McMahon K.D."/>
            <person name="Konstantinidis K.T."/>
            <person name="Eloe-Fadrosh E.A."/>
            <person name="Kyrpides N.C."/>
            <person name="Woyke T."/>
        </authorList>
    </citation>
    <scope>NUCLEOTIDE SEQUENCE</scope>
    <source>
        <strain evidence="1">GVMAG-M-3300023179-27</strain>
    </source>
</reference>
<name>A0A6C0EAI1_9ZZZZ</name>
<evidence type="ECO:0000313" key="1">
    <source>
        <dbReference type="EMBL" id="QHT26136.1"/>
    </source>
</evidence>
<accession>A0A6C0EAI1</accession>
<sequence>MDYYFIKNNDYDGFPQLLIVEHVHDKYHVKMYDPRMLCKSFYLSVDMIDDFLEKYSIFNLKEYSKEELIDIFEFGIKKYQEEQLYLVVAYMTEYENLYKTTTDEISRQKYKIMYDIYEKEYDMCSSTTEQIIEERIKFLNELQHK</sequence>
<proteinExistence type="predicted"/>
<organism evidence="1">
    <name type="scientific">viral metagenome</name>
    <dbReference type="NCBI Taxonomy" id="1070528"/>
    <lineage>
        <taxon>unclassified sequences</taxon>
        <taxon>metagenomes</taxon>
        <taxon>organismal metagenomes</taxon>
    </lineage>
</organism>
<dbReference type="EMBL" id="MN739779">
    <property type="protein sequence ID" value="QHT26136.1"/>
    <property type="molecule type" value="Genomic_DNA"/>
</dbReference>